<dbReference type="PRINTS" id="PR00368">
    <property type="entry name" value="FADPNR"/>
</dbReference>
<accession>A0A9E7IXE3</accession>
<dbReference type="KEGG" id="fms:M1R53_01530"/>
<gene>
    <name evidence="4" type="ORF">M1R53_01530</name>
</gene>
<evidence type="ECO:0000256" key="2">
    <source>
        <dbReference type="ARBA" id="ARBA00023002"/>
    </source>
</evidence>
<evidence type="ECO:0000313" key="5">
    <source>
        <dbReference type="Proteomes" id="UP000831151"/>
    </source>
</evidence>
<keyword evidence="5" id="KW-1185">Reference proteome</keyword>
<keyword evidence="2" id="KW-0560">Oxidoreductase</keyword>
<proteinExistence type="predicted"/>
<dbReference type="InterPro" id="IPR036188">
    <property type="entry name" value="FAD/NAD-bd_sf"/>
</dbReference>
<keyword evidence="1" id="KW-0285">Flavoprotein</keyword>
<dbReference type="Proteomes" id="UP000831151">
    <property type="component" value="Chromosome"/>
</dbReference>
<dbReference type="PANTHER" id="PTHR48105">
    <property type="entry name" value="THIOREDOXIN REDUCTASE 1-RELATED-RELATED"/>
    <property type="match status" value="1"/>
</dbReference>
<organism evidence="4 5">
    <name type="scientific">Fenollaria massiliensis</name>
    <dbReference type="NCBI Taxonomy" id="938288"/>
    <lineage>
        <taxon>Bacteria</taxon>
        <taxon>Bacillati</taxon>
        <taxon>Bacillota</taxon>
        <taxon>Clostridia</taxon>
        <taxon>Eubacteriales</taxon>
        <taxon>Fenollaria</taxon>
    </lineage>
</organism>
<reference evidence="4" key="1">
    <citation type="submission" date="2022-04" db="EMBL/GenBank/DDBJ databases">
        <title>Complete genome sequences of Ezakiella coagulans and Fenollaria massiliensis.</title>
        <authorList>
            <person name="France M.T."/>
            <person name="Clifford J."/>
            <person name="Narina S."/>
            <person name="Rutt L."/>
            <person name="Ravel J."/>
        </authorList>
    </citation>
    <scope>NUCLEOTIDE SEQUENCE</scope>
    <source>
        <strain evidence="4">C0061C2</strain>
    </source>
</reference>
<dbReference type="InterPro" id="IPR023753">
    <property type="entry name" value="FAD/NAD-binding_dom"/>
</dbReference>
<feature type="domain" description="FAD/NAD(P)-binding" evidence="3">
    <location>
        <begin position="2"/>
        <end position="289"/>
    </location>
</feature>
<name>A0A9E7IXE3_9FIRM</name>
<dbReference type="AlphaFoldDB" id="A0A9E7IXE3"/>
<protein>
    <submittedName>
        <fullName evidence="4">NAD(P)/FAD-dependent oxidoreductase</fullName>
    </submittedName>
</protein>
<dbReference type="PRINTS" id="PR00469">
    <property type="entry name" value="PNDRDTASEII"/>
</dbReference>
<dbReference type="Gene3D" id="3.50.50.60">
    <property type="entry name" value="FAD/NAD(P)-binding domain"/>
    <property type="match status" value="2"/>
</dbReference>
<dbReference type="EMBL" id="CP096649">
    <property type="protein sequence ID" value="UQK59381.1"/>
    <property type="molecule type" value="Genomic_DNA"/>
</dbReference>
<dbReference type="Pfam" id="PF07992">
    <property type="entry name" value="Pyr_redox_2"/>
    <property type="match status" value="1"/>
</dbReference>
<evidence type="ECO:0000313" key="4">
    <source>
        <dbReference type="EMBL" id="UQK59381.1"/>
    </source>
</evidence>
<evidence type="ECO:0000256" key="1">
    <source>
        <dbReference type="ARBA" id="ARBA00022630"/>
    </source>
</evidence>
<evidence type="ECO:0000259" key="3">
    <source>
        <dbReference type="Pfam" id="PF07992"/>
    </source>
</evidence>
<sequence length="302" mass="32996">MYDIIVVGAGPAGVSAALYAKSRGFSVLLLEKDEVGGLIKSVSHVTHYVGLSEGESGETFREKLENQIAEADIELKYEEVIELDLKYELKKVKTRQNSYNAKAVIIAMGSTPKDLGLENEKDIGVEHSALGLDDEIEDRIIFVAGGSDGAAKEALYLSKLAKKVYLIEEKDELGMIDEFKEKIENSDNIEAMTSSKIVSASGTRDKITEVCVYDSNEKEEKIFENGEDEFLIFAYIGQAPNTELVKDSLEMSGAYIKTDGVKTSIPGVFACGDIIDKKIRQIATAVAEGCTCAIEAQKYLGY</sequence>
<dbReference type="InterPro" id="IPR050097">
    <property type="entry name" value="Ferredoxin-NADP_redctase_2"/>
</dbReference>
<dbReference type="SUPFAM" id="SSF51905">
    <property type="entry name" value="FAD/NAD(P)-binding domain"/>
    <property type="match status" value="2"/>
</dbReference>
<dbReference type="RefSeq" id="WP_249242839.1">
    <property type="nucleotide sequence ID" value="NZ_CP096649.1"/>
</dbReference>
<dbReference type="GO" id="GO:0016491">
    <property type="term" value="F:oxidoreductase activity"/>
    <property type="evidence" value="ECO:0007669"/>
    <property type="project" value="UniProtKB-KW"/>
</dbReference>